<protein>
    <recommendedName>
        <fullName evidence="3">Alpha-ketoglutarate decarboxylase</fullName>
    </recommendedName>
</protein>
<dbReference type="RefSeq" id="WP_115814097.1">
    <property type="nucleotide sequence ID" value="NZ_QUNI01000009.1"/>
</dbReference>
<proteinExistence type="predicted"/>
<dbReference type="AlphaFoldDB" id="A0A3E0EDU7"/>
<sequence>MKKFTFSNLTKSILIVIAVFFYENVIAQYQQMPTARNPFWEKVQFGGGLGLSFGSGYTDITVAPSAIYNINPYLATGLGLQASYVASKGYYDSGIYGVSLLTFINPIPEIQFSINLNESYVNNHYEAYNGYKSYTDSFWNTALFLGAGYRTGNVTVGLAYNVLFDENDNVYGDALMPFVRAYF</sequence>
<reference evidence="1 2" key="1">
    <citation type="submission" date="2018-08" db="EMBL/GenBank/DDBJ databases">
        <title>Genomic Encyclopedia of Archaeal and Bacterial Type Strains, Phase II (KMG-II): from individual species to whole genera.</title>
        <authorList>
            <person name="Goeker M."/>
        </authorList>
    </citation>
    <scope>NUCLEOTIDE SEQUENCE [LARGE SCALE GENOMIC DNA]</scope>
    <source>
        <strain evidence="1 2">DSM 100880</strain>
    </source>
</reference>
<keyword evidence="2" id="KW-1185">Reference proteome</keyword>
<evidence type="ECO:0008006" key="3">
    <source>
        <dbReference type="Google" id="ProtNLM"/>
    </source>
</evidence>
<dbReference type="OrthoDB" id="1160493at2"/>
<accession>A0A3E0EDU7</accession>
<evidence type="ECO:0000313" key="2">
    <source>
        <dbReference type="Proteomes" id="UP000257136"/>
    </source>
</evidence>
<evidence type="ECO:0000313" key="1">
    <source>
        <dbReference type="EMBL" id="REG96374.1"/>
    </source>
</evidence>
<organism evidence="1 2">
    <name type="scientific">Flavobacterium aquicola</name>
    <dbReference type="NCBI Taxonomy" id="1682742"/>
    <lineage>
        <taxon>Bacteria</taxon>
        <taxon>Pseudomonadati</taxon>
        <taxon>Bacteroidota</taxon>
        <taxon>Flavobacteriia</taxon>
        <taxon>Flavobacteriales</taxon>
        <taxon>Flavobacteriaceae</taxon>
        <taxon>Flavobacterium</taxon>
    </lineage>
</organism>
<name>A0A3E0EDU7_9FLAO</name>
<dbReference type="Proteomes" id="UP000257136">
    <property type="component" value="Unassembled WGS sequence"/>
</dbReference>
<dbReference type="EMBL" id="QUNI01000009">
    <property type="protein sequence ID" value="REG96374.1"/>
    <property type="molecule type" value="Genomic_DNA"/>
</dbReference>
<comment type="caution">
    <text evidence="1">The sequence shown here is derived from an EMBL/GenBank/DDBJ whole genome shotgun (WGS) entry which is preliminary data.</text>
</comment>
<gene>
    <name evidence="1" type="ORF">C8P67_10917</name>
</gene>